<dbReference type="VEuPathDB" id="FungiDB:CPSG_05310"/>
<dbReference type="AlphaFoldDB" id="E9D542"/>
<organism evidence="2">
    <name type="scientific">Coccidioides posadasii (strain RMSCC 757 / Silveira)</name>
    <name type="common">Valley fever fungus</name>
    <dbReference type="NCBI Taxonomy" id="443226"/>
    <lineage>
        <taxon>Eukaryota</taxon>
        <taxon>Fungi</taxon>
        <taxon>Dikarya</taxon>
        <taxon>Ascomycota</taxon>
        <taxon>Pezizomycotina</taxon>
        <taxon>Eurotiomycetes</taxon>
        <taxon>Eurotiomycetidae</taxon>
        <taxon>Onygenales</taxon>
        <taxon>Onygenaceae</taxon>
        <taxon>Coccidioides</taxon>
    </lineage>
</organism>
<gene>
    <name evidence="1" type="ORF">CPSG_05310</name>
</gene>
<dbReference type="Proteomes" id="UP000002497">
    <property type="component" value="Unassembled WGS sequence"/>
</dbReference>
<reference evidence="2" key="2">
    <citation type="submission" date="2010-03" db="EMBL/GenBank/DDBJ databases">
        <title>The genome sequence of Coccidioides posadasii strain Silveira.</title>
        <authorList>
            <consortium name="The Broad Institute Genome Sequencing Center for Infectious Disease"/>
            <person name="Neafsey D."/>
            <person name="Orbach M."/>
            <person name="Henn M.R."/>
            <person name="Cole G.T."/>
            <person name="Galgiani J."/>
            <person name="Gardner M.J."/>
            <person name="Kirkland T.N."/>
            <person name="Taylor J.W."/>
            <person name="Young S.K."/>
            <person name="Zeng Q."/>
            <person name="Koehrsen M."/>
            <person name="Alvarado L."/>
            <person name="Berlin A."/>
            <person name="Borenstein D."/>
            <person name="Chapman S.B."/>
            <person name="Chen Z."/>
            <person name="Engels R."/>
            <person name="Freedman E."/>
            <person name="Gellesch M."/>
            <person name="Goldberg J."/>
            <person name="Griggs A."/>
            <person name="Gujja S."/>
            <person name="Heilman E."/>
            <person name="Heiman D."/>
            <person name="Howarth C."/>
            <person name="Jen D."/>
            <person name="Larson L."/>
            <person name="Mehta T."/>
            <person name="Neiman D."/>
            <person name="Park D."/>
            <person name="Pearson M."/>
            <person name="Richards J."/>
            <person name="Roberts A."/>
            <person name="Saif S."/>
            <person name="Shea T."/>
            <person name="Shenoy N."/>
            <person name="Sisk P."/>
            <person name="Stolte C."/>
            <person name="Sykes S."/>
            <person name="Walk T."/>
            <person name="White J."/>
            <person name="Yandava C."/>
            <person name="Haas B."/>
            <person name="Nusbaum C."/>
            <person name="Birren B."/>
        </authorList>
    </citation>
    <scope>NUCLEOTIDE SEQUENCE [LARGE SCALE GENOMIC DNA]</scope>
    <source>
        <strain evidence="2">RMSCC 757 / Silveira</strain>
    </source>
</reference>
<dbReference type="EMBL" id="GL636492">
    <property type="protein sequence ID" value="EFW18624.1"/>
    <property type="molecule type" value="Genomic_DNA"/>
</dbReference>
<dbReference type="HOGENOM" id="CLU_1042098_0_0_1"/>
<reference evidence="2" key="1">
    <citation type="journal article" date="2010" name="Genome Res.">
        <title>Population genomic sequencing of Coccidioides fungi reveals recent hybridization and transposon control.</title>
        <authorList>
            <person name="Neafsey D.E."/>
            <person name="Barker B.M."/>
            <person name="Sharpton T.J."/>
            <person name="Stajich J.E."/>
            <person name="Park D.J."/>
            <person name="Whiston E."/>
            <person name="Hung C.-Y."/>
            <person name="McMahan C."/>
            <person name="White J."/>
            <person name="Sykes S."/>
            <person name="Heiman D."/>
            <person name="Young S."/>
            <person name="Zeng Q."/>
            <person name="Abouelleil A."/>
            <person name="Aftuck L."/>
            <person name="Bessette D."/>
            <person name="Brown A."/>
            <person name="FitzGerald M."/>
            <person name="Lui A."/>
            <person name="Macdonald J.P."/>
            <person name="Priest M."/>
            <person name="Orbach M.J."/>
            <person name="Galgiani J.N."/>
            <person name="Kirkland T.N."/>
            <person name="Cole G.T."/>
            <person name="Birren B.W."/>
            <person name="Henn M.R."/>
            <person name="Taylor J.W."/>
            <person name="Rounsley S.D."/>
        </authorList>
    </citation>
    <scope>NUCLEOTIDE SEQUENCE [LARGE SCALE GENOMIC DNA]</scope>
    <source>
        <strain evidence="2">RMSCC 757 / Silveira</strain>
    </source>
</reference>
<sequence>MHADAMEKDSSDQRHCALTRTFHRLRIRIEYDGTLCKRMYPPPGGDDPLEWLLQNTISDCHDFGIQHSKKQLGNRESLALLDSQEENMEKVLHELSDIRGRIETLQKQNTTLEEKSAMLEEQNTALEKKTAALQDKPQQRFVSEYAMGFWRIGRISNRPGIHKDRETTSIRNEIAHGGDIIGDIMRQSNMPKSRSCHMSLSIRKVFNRPIRYRSTKPWPEPPHIPKKPSEYLTPWPQLANSAVGRVKQNENADGSLKSMLLRLLMRH</sequence>
<dbReference type="VEuPathDB" id="FungiDB:D8B26_005399"/>
<protein>
    <submittedName>
        <fullName evidence="1">Uncharacterized protein</fullName>
    </submittedName>
</protein>
<accession>E9D542</accession>
<name>E9D542_COCPS</name>
<keyword evidence="2" id="KW-1185">Reference proteome</keyword>
<proteinExistence type="predicted"/>
<evidence type="ECO:0000313" key="2">
    <source>
        <dbReference type="Proteomes" id="UP000002497"/>
    </source>
</evidence>
<evidence type="ECO:0000313" key="1">
    <source>
        <dbReference type="EMBL" id="EFW18624.1"/>
    </source>
</evidence>